<proteinExistence type="predicted"/>
<comment type="caution">
    <text evidence="2">The sequence shown here is derived from an EMBL/GenBank/DDBJ whole genome shotgun (WGS) entry which is preliminary data.</text>
</comment>
<dbReference type="Proteomes" id="UP001187343">
    <property type="component" value="Unassembled WGS sequence"/>
</dbReference>
<sequence length="121" mass="13608">MISQERDSKGSVLFGLTDELQRIAAILDPGKSTSSFNRLDTDNDLKSFEEYIRDDEKKWICQPSWTHTTKCSGGGTGKGEKLGSLGRTEEGSRKEKVIIRICQTRMLTIQAQDGEEEEEHV</sequence>
<evidence type="ECO:0000256" key="1">
    <source>
        <dbReference type="SAM" id="MobiDB-lite"/>
    </source>
</evidence>
<organism evidence="2 3">
    <name type="scientific">Cirrhinus molitorella</name>
    <name type="common">mud carp</name>
    <dbReference type="NCBI Taxonomy" id="172907"/>
    <lineage>
        <taxon>Eukaryota</taxon>
        <taxon>Metazoa</taxon>
        <taxon>Chordata</taxon>
        <taxon>Craniata</taxon>
        <taxon>Vertebrata</taxon>
        <taxon>Euteleostomi</taxon>
        <taxon>Actinopterygii</taxon>
        <taxon>Neopterygii</taxon>
        <taxon>Teleostei</taxon>
        <taxon>Ostariophysi</taxon>
        <taxon>Cypriniformes</taxon>
        <taxon>Cyprinidae</taxon>
        <taxon>Labeoninae</taxon>
        <taxon>Labeonini</taxon>
        <taxon>Cirrhinus</taxon>
    </lineage>
</organism>
<name>A0AA88PH11_9TELE</name>
<evidence type="ECO:0000313" key="2">
    <source>
        <dbReference type="EMBL" id="KAK2886179.1"/>
    </source>
</evidence>
<feature type="region of interest" description="Disordered" evidence="1">
    <location>
        <begin position="69"/>
        <end position="89"/>
    </location>
</feature>
<accession>A0AA88PH11</accession>
<dbReference type="EMBL" id="JAUYZG010000016">
    <property type="protein sequence ID" value="KAK2886179.1"/>
    <property type="molecule type" value="Genomic_DNA"/>
</dbReference>
<protein>
    <submittedName>
        <fullName evidence="2">Uncharacterized protein</fullName>
    </submittedName>
</protein>
<keyword evidence="3" id="KW-1185">Reference proteome</keyword>
<gene>
    <name evidence="2" type="ORF">Q8A67_017016</name>
</gene>
<reference evidence="2" key="1">
    <citation type="submission" date="2023-08" db="EMBL/GenBank/DDBJ databases">
        <title>Chromosome-level Genome Assembly of mud carp (Cirrhinus molitorella).</title>
        <authorList>
            <person name="Liu H."/>
        </authorList>
    </citation>
    <scope>NUCLEOTIDE SEQUENCE</scope>
    <source>
        <strain evidence="2">Prfri</strain>
        <tissue evidence="2">Muscle</tissue>
    </source>
</reference>
<evidence type="ECO:0000313" key="3">
    <source>
        <dbReference type="Proteomes" id="UP001187343"/>
    </source>
</evidence>
<dbReference type="AlphaFoldDB" id="A0AA88PH11"/>